<dbReference type="InterPro" id="IPR020084">
    <property type="entry name" value="NUDIX_hydrolase_CS"/>
</dbReference>
<feature type="domain" description="Nudix hydrolase" evidence="8">
    <location>
        <begin position="42"/>
        <end position="174"/>
    </location>
</feature>
<evidence type="ECO:0000256" key="3">
    <source>
        <dbReference type="ARBA" id="ARBA00007275"/>
    </source>
</evidence>
<dbReference type="PROSITE" id="PS00893">
    <property type="entry name" value="NUDIX_BOX"/>
    <property type="match status" value="1"/>
</dbReference>
<evidence type="ECO:0000256" key="5">
    <source>
        <dbReference type="ARBA" id="ARBA00022801"/>
    </source>
</evidence>
<dbReference type="PANTHER" id="PTHR11839">
    <property type="entry name" value="UDP/ADP-SUGAR PYROPHOSPHATASE"/>
    <property type="match status" value="1"/>
</dbReference>
<dbReference type="RefSeq" id="WP_122206724.1">
    <property type="nucleotide sequence ID" value="NZ_RBTP01000012.1"/>
</dbReference>
<evidence type="ECO:0000256" key="6">
    <source>
        <dbReference type="ARBA" id="ARBA00032162"/>
    </source>
</evidence>
<evidence type="ECO:0000313" key="9">
    <source>
        <dbReference type="EMBL" id="RMT84481.1"/>
    </source>
</evidence>
<dbReference type="EMBL" id="RBTP01000012">
    <property type="protein sequence ID" value="RMT84481.1"/>
    <property type="molecule type" value="Genomic_DNA"/>
</dbReference>
<dbReference type="Pfam" id="PF00293">
    <property type="entry name" value="NUDIX"/>
    <property type="match status" value="1"/>
</dbReference>
<comment type="caution">
    <text evidence="9">The sequence shown here is derived from an EMBL/GenBank/DDBJ whole genome shotgun (WGS) entry which is preliminary data.</text>
</comment>
<dbReference type="GO" id="GO:0019693">
    <property type="term" value="P:ribose phosphate metabolic process"/>
    <property type="evidence" value="ECO:0007669"/>
    <property type="project" value="TreeGrafter"/>
</dbReference>
<organism evidence="9 10">
    <name type="scientific">Pseudomonas viridiflava</name>
    <name type="common">Phytomonas viridiflava</name>
    <dbReference type="NCBI Taxonomy" id="33069"/>
    <lineage>
        <taxon>Bacteria</taxon>
        <taxon>Pseudomonadati</taxon>
        <taxon>Pseudomonadota</taxon>
        <taxon>Gammaproteobacteria</taxon>
        <taxon>Pseudomonadales</taxon>
        <taxon>Pseudomonadaceae</taxon>
        <taxon>Pseudomonas</taxon>
    </lineage>
</organism>
<dbReference type="InterPro" id="IPR015797">
    <property type="entry name" value="NUDIX_hydrolase-like_dom_sf"/>
</dbReference>
<evidence type="ECO:0000313" key="10">
    <source>
        <dbReference type="Proteomes" id="UP000273854"/>
    </source>
</evidence>
<reference evidence="9 10" key="1">
    <citation type="submission" date="2018-08" db="EMBL/GenBank/DDBJ databases">
        <title>Recombination of ecologically and evolutionarily significant loci maintains genetic cohesion in the Pseudomonas syringae species complex.</title>
        <authorList>
            <person name="Dillon M."/>
            <person name="Thakur S."/>
            <person name="Almeida R.N.D."/>
            <person name="Weir B.S."/>
            <person name="Guttman D.S."/>
        </authorList>
    </citation>
    <scope>NUCLEOTIDE SEQUENCE [LARGE SCALE GENOMIC DNA]</scope>
    <source>
        <strain evidence="9 10">ICMP 19473</strain>
    </source>
</reference>
<gene>
    <name evidence="9" type="ORF">ALP40_02192</name>
</gene>
<comment type="cofactor">
    <cofactor evidence="2">
        <name>Mg(2+)</name>
        <dbReference type="ChEBI" id="CHEBI:18420"/>
    </cofactor>
</comment>
<name>A0A3M5PIM5_PSEVI</name>
<dbReference type="PANTHER" id="PTHR11839:SF18">
    <property type="entry name" value="NUDIX HYDROLASE DOMAIN-CONTAINING PROTEIN"/>
    <property type="match status" value="1"/>
</dbReference>
<evidence type="ECO:0000256" key="2">
    <source>
        <dbReference type="ARBA" id="ARBA00001946"/>
    </source>
</evidence>
<dbReference type="CDD" id="cd03424">
    <property type="entry name" value="NUDIX_ADPRase_Nudt5_UGPPase_Nudt14"/>
    <property type="match status" value="1"/>
</dbReference>
<sequence>MNASTKAPVVTTLLSTRFFDVIDVNDGTRPTGQGYKIIKEPKPINGVVVVPVLPDGRVVLASLMRRAIGQMSIEFPRGKIDDDETPVEAAVRELLEETGMAALNTTEIGTLHSNTSLLASAVSVCIADVSGAVGADTDGEVDNIMIKSIEEVQHMILRGEITDGHTLSALTLLSCQAATR</sequence>
<evidence type="ECO:0000256" key="1">
    <source>
        <dbReference type="ARBA" id="ARBA00000847"/>
    </source>
</evidence>
<comment type="similarity">
    <text evidence="3">Belongs to the Nudix hydrolase family. NudK subfamily.</text>
</comment>
<dbReference type="GO" id="GO:0006753">
    <property type="term" value="P:nucleoside phosphate metabolic process"/>
    <property type="evidence" value="ECO:0007669"/>
    <property type="project" value="TreeGrafter"/>
</dbReference>
<dbReference type="InterPro" id="IPR000086">
    <property type="entry name" value="NUDIX_hydrolase_dom"/>
</dbReference>
<dbReference type="Gene3D" id="3.90.79.10">
    <property type="entry name" value="Nucleoside Triphosphate Pyrophosphohydrolase"/>
    <property type="match status" value="1"/>
</dbReference>
<comment type="catalytic activity">
    <reaction evidence="1">
        <text>GDP-alpha-D-mannose + H2O = alpha-D-mannose 1-phosphate + GMP + 2 H(+)</text>
        <dbReference type="Rhea" id="RHEA:27978"/>
        <dbReference type="ChEBI" id="CHEBI:15377"/>
        <dbReference type="ChEBI" id="CHEBI:15378"/>
        <dbReference type="ChEBI" id="CHEBI:57527"/>
        <dbReference type="ChEBI" id="CHEBI:58115"/>
        <dbReference type="ChEBI" id="CHEBI:58409"/>
    </reaction>
</comment>
<dbReference type="AlphaFoldDB" id="A0A3M5PIM5"/>
<dbReference type="Proteomes" id="UP000273854">
    <property type="component" value="Unassembled WGS sequence"/>
</dbReference>
<evidence type="ECO:0000259" key="8">
    <source>
        <dbReference type="PROSITE" id="PS51462"/>
    </source>
</evidence>
<proteinExistence type="inferred from homology"/>
<protein>
    <recommendedName>
        <fullName evidence="4">GDP-mannose pyrophosphatase</fullName>
    </recommendedName>
    <alternativeName>
        <fullName evidence="6">GDP-mannose hydrolase</fullName>
    </alternativeName>
    <alternativeName>
        <fullName evidence="7">GDPMK</fullName>
    </alternativeName>
</protein>
<dbReference type="PROSITE" id="PS51462">
    <property type="entry name" value="NUDIX"/>
    <property type="match status" value="1"/>
</dbReference>
<dbReference type="SUPFAM" id="SSF55811">
    <property type="entry name" value="Nudix"/>
    <property type="match status" value="1"/>
</dbReference>
<accession>A0A3M5PIM5</accession>
<dbReference type="GO" id="GO:0016787">
    <property type="term" value="F:hydrolase activity"/>
    <property type="evidence" value="ECO:0007669"/>
    <property type="project" value="UniProtKB-KW"/>
</dbReference>
<evidence type="ECO:0000256" key="4">
    <source>
        <dbReference type="ARBA" id="ARBA00016377"/>
    </source>
</evidence>
<keyword evidence="5 9" id="KW-0378">Hydrolase</keyword>
<evidence type="ECO:0000256" key="7">
    <source>
        <dbReference type="ARBA" id="ARBA00032272"/>
    </source>
</evidence>
<dbReference type="OrthoDB" id="9791228at2"/>